<comment type="cofactor">
    <cofactor evidence="2">
        <name>Ca(2+)</name>
        <dbReference type="ChEBI" id="CHEBI:29108"/>
    </cofactor>
</comment>
<evidence type="ECO:0000256" key="5">
    <source>
        <dbReference type="ARBA" id="ARBA00022723"/>
    </source>
</evidence>
<evidence type="ECO:0000256" key="12">
    <source>
        <dbReference type="ARBA" id="ARBA00023295"/>
    </source>
</evidence>
<evidence type="ECO:0000256" key="9">
    <source>
        <dbReference type="ARBA" id="ARBA00023157"/>
    </source>
</evidence>
<evidence type="ECO:0000313" key="15">
    <source>
        <dbReference type="EMBL" id="KAL3421466.1"/>
    </source>
</evidence>
<dbReference type="SMART" id="SM00642">
    <property type="entry name" value="Aamy"/>
    <property type="match status" value="1"/>
</dbReference>
<evidence type="ECO:0000313" key="16">
    <source>
        <dbReference type="Proteomes" id="UP001629113"/>
    </source>
</evidence>
<name>A0ABR4PDR8_9HELO</name>
<feature type="domain" description="Glycosyl hydrolase family 13 catalytic" evidence="14">
    <location>
        <begin position="31"/>
        <end position="384"/>
    </location>
</feature>
<dbReference type="EMBL" id="JBFCZG010000006">
    <property type="protein sequence ID" value="KAL3421466.1"/>
    <property type="molecule type" value="Genomic_DNA"/>
</dbReference>
<dbReference type="Gene3D" id="2.60.40.1180">
    <property type="entry name" value="Golgi alpha-mannosidase II"/>
    <property type="match status" value="1"/>
</dbReference>
<evidence type="ECO:0000256" key="7">
    <source>
        <dbReference type="ARBA" id="ARBA00022801"/>
    </source>
</evidence>
<dbReference type="Proteomes" id="UP001629113">
    <property type="component" value="Unassembled WGS sequence"/>
</dbReference>
<dbReference type="PANTHER" id="PTHR10357:SF215">
    <property type="entry name" value="ALPHA-AMYLASE 1"/>
    <property type="match status" value="1"/>
</dbReference>
<keyword evidence="11" id="KW-0119">Carbohydrate metabolism</keyword>
<evidence type="ECO:0000256" key="13">
    <source>
        <dbReference type="SAM" id="SignalP"/>
    </source>
</evidence>
<keyword evidence="5" id="KW-0479">Metal-binding</keyword>
<dbReference type="SUPFAM" id="SSF51011">
    <property type="entry name" value="Glycosyl hydrolase domain"/>
    <property type="match status" value="1"/>
</dbReference>
<gene>
    <name evidence="15" type="ORF">PVAG01_07911</name>
</gene>
<dbReference type="CDD" id="cd11319">
    <property type="entry name" value="AmyAc_euk_AmyA"/>
    <property type="match status" value="1"/>
</dbReference>
<comment type="caution">
    <text evidence="15">The sequence shown here is derived from an EMBL/GenBank/DDBJ whole genome shotgun (WGS) entry which is preliminary data.</text>
</comment>
<keyword evidence="12" id="KW-0326">Glycosidase</keyword>
<evidence type="ECO:0000256" key="8">
    <source>
        <dbReference type="ARBA" id="ARBA00022837"/>
    </source>
</evidence>
<dbReference type="SUPFAM" id="SSF51445">
    <property type="entry name" value="(Trans)glycosidases"/>
    <property type="match status" value="1"/>
</dbReference>
<dbReference type="InterPro" id="IPR013777">
    <property type="entry name" value="A-amylase-like"/>
</dbReference>
<evidence type="ECO:0000256" key="11">
    <source>
        <dbReference type="ARBA" id="ARBA00023277"/>
    </source>
</evidence>
<keyword evidence="7" id="KW-0378">Hydrolase</keyword>
<sequence>MKYSLPCALALLANTAFALSPAEWRSQSIYQVVTDRFAHTDGSTTAPCDMVKQSYCGGTWRGIINKLDYIQSMGFTAIWLSPVTEQVTGESLDGSSYHGYWQKNIYKLNKPYGTEEDLKALSDALHERGMYLMLDIVTNHMAWLGNQTSVDYSTFTPFNNASYFHPPCFINYDNKTSVQECWIGSNNVALPDLRTELPIVRKIFSKWIKDLIKTYNIDGLRLDTTPQLDEGFLDVFQEAADTHILGEIFNGDPAYICPFQEHLTGILNYGSFFWIRQAFESTKGSISNLVKGVSTIQTACRDVTVMGTFSENHDNDRFPNLTPDFSLAKNSIAFTILSDGIPIIYYGQEQHMTDYGYGRSPLWRTGYDTSAELYGFITAVNRIRHTAIEADHDYVTTLSEATYSDNSTIVLRKGSTGAQVVGIYSNLGLNSTKHVLSLGKDVTGFKSREHVVDLLSCNEYTSSLNGTIEVTIQDGLPVVLFPSSGLSRAGADDFCGGESVYGKPIAASVKVDANVHLKRHLSHRSSRRSHA</sequence>
<organism evidence="15 16">
    <name type="scientific">Phlyctema vagabunda</name>
    <dbReference type="NCBI Taxonomy" id="108571"/>
    <lineage>
        <taxon>Eukaryota</taxon>
        <taxon>Fungi</taxon>
        <taxon>Dikarya</taxon>
        <taxon>Ascomycota</taxon>
        <taxon>Pezizomycotina</taxon>
        <taxon>Leotiomycetes</taxon>
        <taxon>Helotiales</taxon>
        <taxon>Dermateaceae</taxon>
        <taxon>Phlyctema</taxon>
    </lineage>
</organism>
<dbReference type="InterPro" id="IPR015340">
    <property type="entry name" value="A_amylase_C_dom"/>
</dbReference>
<evidence type="ECO:0000256" key="6">
    <source>
        <dbReference type="ARBA" id="ARBA00022729"/>
    </source>
</evidence>
<keyword evidence="16" id="KW-1185">Reference proteome</keyword>
<dbReference type="EC" id="3.2.1.1" evidence="4"/>
<keyword evidence="6 13" id="KW-0732">Signal</keyword>
<dbReference type="InterPro" id="IPR017853">
    <property type="entry name" value="GH"/>
</dbReference>
<evidence type="ECO:0000256" key="1">
    <source>
        <dbReference type="ARBA" id="ARBA00000548"/>
    </source>
</evidence>
<feature type="chain" id="PRO_5045641125" description="alpha-amylase" evidence="13">
    <location>
        <begin position="19"/>
        <end position="531"/>
    </location>
</feature>
<keyword evidence="10" id="KW-0325">Glycoprotein</keyword>
<dbReference type="Pfam" id="PF09260">
    <property type="entry name" value="A_amylase_dom_C"/>
    <property type="match status" value="1"/>
</dbReference>
<evidence type="ECO:0000256" key="2">
    <source>
        <dbReference type="ARBA" id="ARBA00001913"/>
    </source>
</evidence>
<dbReference type="PANTHER" id="PTHR10357">
    <property type="entry name" value="ALPHA-AMYLASE FAMILY MEMBER"/>
    <property type="match status" value="1"/>
</dbReference>
<comment type="catalytic activity">
    <reaction evidence="1">
        <text>Endohydrolysis of (1-&gt;4)-alpha-D-glucosidic linkages in polysaccharides containing three or more (1-&gt;4)-alpha-linked D-glucose units.</text>
        <dbReference type="EC" id="3.2.1.1"/>
    </reaction>
</comment>
<dbReference type="Gene3D" id="3.20.20.80">
    <property type="entry name" value="Glycosidases"/>
    <property type="match status" value="1"/>
</dbReference>
<dbReference type="InterPro" id="IPR006047">
    <property type="entry name" value="GH13_cat_dom"/>
</dbReference>
<feature type="signal peptide" evidence="13">
    <location>
        <begin position="1"/>
        <end position="18"/>
    </location>
</feature>
<evidence type="ECO:0000256" key="10">
    <source>
        <dbReference type="ARBA" id="ARBA00023180"/>
    </source>
</evidence>
<comment type="similarity">
    <text evidence="3">Belongs to the glycosyl hydrolase 13 family.</text>
</comment>
<keyword evidence="8" id="KW-0106">Calcium</keyword>
<evidence type="ECO:0000256" key="4">
    <source>
        <dbReference type="ARBA" id="ARBA00012595"/>
    </source>
</evidence>
<evidence type="ECO:0000256" key="3">
    <source>
        <dbReference type="ARBA" id="ARBA00008061"/>
    </source>
</evidence>
<dbReference type="Pfam" id="PF00128">
    <property type="entry name" value="Alpha-amylase"/>
    <property type="match status" value="1"/>
</dbReference>
<reference evidence="15 16" key="1">
    <citation type="submission" date="2024-06" db="EMBL/GenBank/DDBJ databases">
        <title>Complete genome of Phlyctema vagabunda strain 19-DSS-EL-015.</title>
        <authorList>
            <person name="Fiorenzani C."/>
        </authorList>
    </citation>
    <scope>NUCLEOTIDE SEQUENCE [LARGE SCALE GENOMIC DNA]</scope>
    <source>
        <strain evidence="15 16">19-DSS-EL-015</strain>
    </source>
</reference>
<keyword evidence="9" id="KW-1015">Disulfide bond</keyword>
<proteinExistence type="inferred from homology"/>
<evidence type="ECO:0000259" key="14">
    <source>
        <dbReference type="SMART" id="SM00642"/>
    </source>
</evidence>
<protein>
    <recommendedName>
        <fullName evidence="4">alpha-amylase</fullName>
        <ecNumber evidence="4">3.2.1.1</ecNumber>
    </recommendedName>
</protein>
<accession>A0ABR4PDR8</accession>
<dbReference type="InterPro" id="IPR013780">
    <property type="entry name" value="Glyco_hydro_b"/>
</dbReference>
<dbReference type="PIRSF" id="PIRSF001024">
    <property type="entry name" value="Alph-amyl_fung"/>
    <property type="match status" value="1"/>
</dbReference>